<evidence type="ECO:0000313" key="1">
    <source>
        <dbReference type="EMBL" id="RBA49318.1"/>
    </source>
</evidence>
<sequence>MKYYLWIFTGIYTLTLLIFGLLVYFIDLSSSTTVPTLIAAGFFTSWIFVKREQRVPNPQERKHLILGSIASNLIISTILVVIALFFIAPIQTSIEIIKHIPIWLWILVTIFLILVEYFIFHLSYGWYAKQCLKGLENKKHLN</sequence>
<proteinExistence type="predicted"/>
<accession>A0A365PLL7</accession>
<organism evidence="1 2">
    <name type="scientific">Acinetobacter junii</name>
    <dbReference type="NCBI Taxonomy" id="40215"/>
    <lineage>
        <taxon>Bacteria</taxon>
        <taxon>Pseudomonadati</taxon>
        <taxon>Pseudomonadota</taxon>
        <taxon>Gammaproteobacteria</taxon>
        <taxon>Moraxellales</taxon>
        <taxon>Moraxellaceae</taxon>
        <taxon>Acinetobacter</taxon>
    </lineage>
</organism>
<evidence type="ECO:0000313" key="2">
    <source>
        <dbReference type="Proteomes" id="UP000253688"/>
    </source>
</evidence>
<gene>
    <name evidence="1" type="ORF">DC346_03420</name>
</gene>
<dbReference type="RefSeq" id="WP_112986703.1">
    <property type="nucleotide sequence ID" value="NZ_CAXNZG010000072.1"/>
</dbReference>
<dbReference type="AlphaFoldDB" id="A0A365PLL7"/>
<dbReference type="EMBL" id="QEWH01000019">
    <property type="protein sequence ID" value="RBA49318.1"/>
    <property type="molecule type" value="Genomic_DNA"/>
</dbReference>
<dbReference type="Proteomes" id="UP000253688">
    <property type="component" value="Unassembled WGS sequence"/>
</dbReference>
<reference evidence="1 2" key="1">
    <citation type="submission" date="2018-04" db="EMBL/GenBank/DDBJ databases">
        <title>Acinetobacter junii Genome sequencing and assembly.</title>
        <authorList>
            <person name="Su J."/>
            <person name="Rensing C."/>
            <person name="Mazhar H.S."/>
        </authorList>
    </citation>
    <scope>NUCLEOTIDE SEQUENCE [LARGE SCALE GENOMIC DNA]</scope>
    <source>
        <strain evidence="1 2">SC22</strain>
    </source>
</reference>
<comment type="caution">
    <text evidence="1">The sequence shown here is derived from an EMBL/GenBank/DDBJ whole genome shotgun (WGS) entry which is preliminary data.</text>
</comment>
<dbReference type="NCBIfam" id="NF038216">
    <property type="entry name" value="ABZJ_00895_fam"/>
    <property type="match status" value="1"/>
</dbReference>
<name>A0A365PLL7_ACIJU</name>
<dbReference type="STRING" id="40215.BVL33_13650"/>
<protein>
    <submittedName>
        <fullName evidence="1">Uncharacterized protein</fullName>
    </submittedName>
</protein>
<dbReference type="InterPro" id="IPR047730">
    <property type="entry name" value="ABZJ_00895-like"/>
</dbReference>